<reference evidence="4 5" key="1">
    <citation type="submission" date="2018-01" db="EMBL/GenBank/DDBJ databases">
        <title>Superficieibacter electus gen. nov., sp. nov., an extended-spectrum beta-lactamase possessing member of the Enterobacteriaceae family, isolated from intensive care unit surfaces.</title>
        <authorList>
            <person name="Potter R.F."/>
            <person name="D'Souza A.W."/>
        </authorList>
    </citation>
    <scope>NUCLEOTIDE SEQUENCE [LARGE SCALE GENOMIC DNA]</scope>
    <source>
        <strain evidence="3 5">BP-1</strain>
        <strain evidence="2 4">BP-2</strain>
    </source>
</reference>
<dbReference type="RefSeq" id="WP_103678421.1">
    <property type="nucleotide sequence ID" value="NZ_PQGD01000024.1"/>
</dbReference>
<comment type="caution">
    <text evidence="3">The sequence shown here is derived from an EMBL/GenBank/DDBJ whole genome shotgun (WGS) entry which is preliminary data.</text>
</comment>
<accession>A0A2P5GJ33</accession>
<name>A0A2P5GJ33_9ENTR</name>
<feature type="domain" description="Plasmid pRiA4b Orf3-like" evidence="1">
    <location>
        <begin position="4"/>
        <end position="161"/>
    </location>
</feature>
<dbReference type="Pfam" id="PF07929">
    <property type="entry name" value="PRiA4_ORF3"/>
    <property type="match status" value="1"/>
</dbReference>
<dbReference type="AlphaFoldDB" id="A0A2P5GJ33"/>
<dbReference type="InterPro" id="IPR012912">
    <property type="entry name" value="Plasmid_pRiA4b_Orf3-like"/>
</dbReference>
<proteinExistence type="predicted"/>
<evidence type="ECO:0000313" key="2">
    <source>
        <dbReference type="EMBL" id="POP41288.1"/>
    </source>
</evidence>
<dbReference type="EMBL" id="PQGE01000028">
    <property type="protein sequence ID" value="POP41288.1"/>
    <property type="molecule type" value="Genomic_DNA"/>
</dbReference>
<evidence type="ECO:0000313" key="3">
    <source>
        <dbReference type="EMBL" id="POP43510.1"/>
    </source>
</evidence>
<dbReference type="PANTHER" id="PTHR41878:SF1">
    <property type="entry name" value="TNPR PROTEIN"/>
    <property type="match status" value="1"/>
</dbReference>
<evidence type="ECO:0000313" key="4">
    <source>
        <dbReference type="Proteomes" id="UP000237073"/>
    </source>
</evidence>
<dbReference type="PANTHER" id="PTHR41878">
    <property type="entry name" value="LEXA REPRESSOR-RELATED"/>
    <property type="match status" value="1"/>
</dbReference>
<dbReference type="Proteomes" id="UP000247005">
    <property type="component" value="Unassembled WGS sequence"/>
</dbReference>
<dbReference type="Gene3D" id="3.10.290.30">
    <property type="entry name" value="MM3350-like"/>
    <property type="match status" value="1"/>
</dbReference>
<protein>
    <submittedName>
        <fullName evidence="3">Plasmid pRiA4b ORF-3 family protein</fullName>
    </submittedName>
</protein>
<dbReference type="SUPFAM" id="SSF159941">
    <property type="entry name" value="MM3350-like"/>
    <property type="match status" value="1"/>
</dbReference>
<keyword evidence="4" id="KW-1185">Reference proteome</keyword>
<dbReference type="EMBL" id="PQGD01000024">
    <property type="protein sequence ID" value="POP43510.1"/>
    <property type="molecule type" value="Genomic_DNA"/>
</dbReference>
<evidence type="ECO:0000259" key="1">
    <source>
        <dbReference type="Pfam" id="PF07929"/>
    </source>
</evidence>
<dbReference type="Proteomes" id="UP000237073">
    <property type="component" value="Unassembled WGS sequence"/>
</dbReference>
<sequence length="206" mass="23879">MTTFYQLKITLKGIDPVVWRRFVVPANLTLDRLHDVAQIVMGWEDNHLHHFKFKKRIFTASPPSAKEEDEAAVRLNTLLKSRGNHLSYLYDPGDSWEHDIVLEDNNYFYDRMLTPFECIEGLMACPPEDCGGPAGYMRILRAVFDPQNNEEDYEAFLEMSGLTDLNVTDVQAMVFQFEPDAINTILALYARWSRDRALPFSDECEY</sequence>
<organism evidence="3 5">
    <name type="scientific">Superficieibacter electus</name>
    <dbReference type="NCBI Taxonomy" id="2022662"/>
    <lineage>
        <taxon>Bacteria</taxon>
        <taxon>Pseudomonadati</taxon>
        <taxon>Pseudomonadota</taxon>
        <taxon>Gammaproteobacteria</taxon>
        <taxon>Enterobacterales</taxon>
        <taxon>Enterobacteriaceae</taxon>
        <taxon>Superficieibacter</taxon>
    </lineage>
</organism>
<dbReference type="OrthoDB" id="9816539at2"/>
<gene>
    <name evidence="3" type="ORF">CHU32_23015</name>
    <name evidence="2" type="ORF">CHU33_23515</name>
</gene>
<dbReference type="InterPro" id="IPR024047">
    <property type="entry name" value="MM3350-like_sf"/>
</dbReference>
<evidence type="ECO:0000313" key="5">
    <source>
        <dbReference type="Proteomes" id="UP000247005"/>
    </source>
</evidence>